<evidence type="ECO:0000256" key="1">
    <source>
        <dbReference type="SAM" id="MobiDB-lite"/>
    </source>
</evidence>
<organism evidence="2 3">
    <name type="scientific">Moniliophthora roreri (strain MCA 2997)</name>
    <name type="common">Cocoa frosty pod rot fungus</name>
    <name type="synonym">Crinipellis roreri</name>
    <dbReference type="NCBI Taxonomy" id="1381753"/>
    <lineage>
        <taxon>Eukaryota</taxon>
        <taxon>Fungi</taxon>
        <taxon>Dikarya</taxon>
        <taxon>Basidiomycota</taxon>
        <taxon>Agaricomycotina</taxon>
        <taxon>Agaricomycetes</taxon>
        <taxon>Agaricomycetidae</taxon>
        <taxon>Agaricales</taxon>
        <taxon>Marasmiineae</taxon>
        <taxon>Marasmiaceae</taxon>
        <taxon>Moniliophthora</taxon>
    </lineage>
</organism>
<evidence type="ECO:0000313" key="3">
    <source>
        <dbReference type="Proteomes" id="UP000017559"/>
    </source>
</evidence>
<evidence type="ECO:0000313" key="2">
    <source>
        <dbReference type="EMBL" id="ESK81176.1"/>
    </source>
</evidence>
<protein>
    <submittedName>
        <fullName evidence="2">Uncharacterized protein</fullName>
    </submittedName>
</protein>
<dbReference type="HOGENOM" id="CLU_871814_0_0_1"/>
<keyword evidence="3" id="KW-1185">Reference proteome</keyword>
<comment type="caution">
    <text evidence="2">The sequence shown here is derived from an EMBL/GenBank/DDBJ whole genome shotgun (WGS) entry which is preliminary data.</text>
</comment>
<dbReference type="KEGG" id="mrr:Moror_2291"/>
<feature type="compositionally biased region" description="Acidic residues" evidence="1">
    <location>
        <begin position="127"/>
        <end position="138"/>
    </location>
</feature>
<gene>
    <name evidence="2" type="ORF">Moror_2291</name>
</gene>
<feature type="region of interest" description="Disordered" evidence="1">
    <location>
        <begin position="114"/>
        <end position="140"/>
    </location>
</feature>
<sequence>MPCARLYHTPKEQQEASCLKSARYYARHKEKIKEWRVLKAITQASATFRKKEKAQDYVKRAQECVGRPVKKHTVVKKYKLRPEHDSPDQEYSSPRTQSFLELCTNAAQTSTTLQLYEPEGQFRDSEDLREDGEEDDHEESMHLWEEAPVTRMQNGTETSSTHFCDKENVTFAEKTDCLHCSQTEPSYRPTHDKRPSWLHELHNYQLKLLALYRTVGASSTRDFLPKLYAAHIHNFRHQYCIDLLHEKHDHLASFEPLLQKLHNEVWSQYESRSWEKRFVKKILDRTTKMRVYVGKMILIDLCGTDGLIDEYNCGRLPFQ</sequence>
<proteinExistence type="predicted"/>
<reference evidence="2 3" key="1">
    <citation type="journal article" date="2014" name="BMC Genomics">
        <title>Genome and secretome analysis of the hemibiotrophic fungal pathogen, Moniliophthora roreri, which causes frosty pod rot disease of cacao: mechanisms of the biotrophic and necrotrophic phases.</title>
        <authorList>
            <person name="Meinhardt L.W."/>
            <person name="Costa G.G.L."/>
            <person name="Thomazella D.P.T."/>
            <person name="Teixeira P.J.P.L."/>
            <person name="Carazzolle M.F."/>
            <person name="Schuster S.C."/>
            <person name="Carlson J.E."/>
            <person name="Guiltinan M.J."/>
            <person name="Mieczkowski P."/>
            <person name="Farmer A."/>
            <person name="Ramaraj T."/>
            <person name="Crozier J."/>
            <person name="Davis R.E."/>
            <person name="Shao J."/>
            <person name="Melnick R.L."/>
            <person name="Pereira G.A.G."/>
            <person name="Bailey B.A."/>
        </authorList>
    </citation>
    <scope>NUCLEOTIDE SEQUENCE [LARGE SCALE GENOMIC DNA]</scope>
    <source>
        <strain evidence="2 3">MCA 2997</strain>
    </source>
</reference>
<accession>V2WKY3</accession>
<dbReference type="Proteomes" id="UP000017559">
    <property type="component" value="Unassembled WGS sequence"/>
</dbReference>
<dbReference type="AlphaFoldDB" id="V2WKY3"/>
<dbReference type="EMBL" id="AWSO01002645">
    <property type="protein sequence ID" value="ESK81176.1"/>
    <property type="molecule type" value="Genomic_DNA"/>
</dbReference>
<name>V2WKY3_MONRO</name>